<dbReference type="PROSITE" id="PS50023">
    <property type="entry name" value="LIM_DOMAIN_2"/>
    <property type="match status" value="1"/>
</dbReference>
<dbReference type="GO" id="GO:0005925">
    <property type="term" value="C:focal adhesion"/>
    <property type="evidence" value="ECO:0007669"/>
    <property type="project" value="TreeGrafter"/>
</dbReference>
<dbReference type="Gene3D" id="2.10.110.10">
    <property type="entry name" value="Cysteine Rich Protein"/>
    <property type="match status" value="1"/>
</dbReference>
<dbReference type="FunFam" id="2.10.110.10:FF:000087">
    <property type="entry name" value="LIM zinc-binding domain-containing Nebulette"/>
    <property type="match status" value="1"/>
</dbReference>
<proteinExistence type="predicted"/>
<dbReference type="FunCoup" id="F2UDL6">
    <property type="interactions" value="199"/>
</dbReference>
<reference evidence="10" key="1">
    <citation type="submission" date="2009-08" db="EMBL/GenBank/DDBJ databases">
        <title>Annotation of Salpingoeca rosetta.</title>
        <authorList>
            <consortium name="The Broad Institute Genome Sequencing Platform"/>
            <person name="Russ C."/>
            <person name="Cuomo C."/>
            <person name="Burger G."/>
            <person name="Gray M.W."/>
            <person name="Holland P.W.H."/>
            <person name="King N."/>
            <person name="Lang F.B.F."/>
            <person name="Roger A.J."/>
            <person name="Ruiz-Trillo I."/>
            <person name="Young S.K."/>
            <person name="Zeng Q."/>
            <person name="Gargeya S."/>
            <person name="Alvarado L."/>
            <person name="Berlin A."/>
            <person name="Chapman S.B."/>
            <person name="Chen Z."/>
            <person name="Freedman E."/>
            <person name="Gellesch M."/>
            <person name="Goldberg J."/>
            <person name="Griggs A."/>
            <person name="Gujja S."/>
            <person name="Heilman E."/>
            <person name="Heiman D."/>
            <person name="Howarth C."/>
            <person name="Mehta T."/>
            <person name="Neiman D."/>
            <person name="Pearson M."/>
            <person name="Roberts A."/>
            <person name="Saif S."/>
            <person name="Shea T."/>
            <person name="Shenoy N."/>
            <person name="Sisk P."/>
            <person name="Stolte C."/>
            <person name="Sykes S."/>
            <person name="White J."/>
            <person name="Yandava C."/>
            <person name="Haas B."/>
            <person name="Nusbaum C."/>
            <person name="Birren B."/>
        </authorList>
    </citation>
    <scope>NUCLEOTIDE SEQUENCE [LARGE SCALE GENOMIC DNA]</scope>
    <source>
        <strain evidence="10">ATCC 50818</strain>
    </source>
</reference>
<dbReference type="SUPFAM" id="SSF57716">
    <property type="entry name" value="Glucocorticoid receptor-like (DNA-binding domain)"/>
    <property type="match status" value="1"/>
</dbReference>
<feature type="domain" description="LIM zinc-binding" evidence="9">
    <location>
        <begin position="9"/>
        <end position="69"/>
    </location>
</feature>
<dbReference type="OrthoDB" id="5971719at2759"/>
<dbReference type="EMBL" id="GL832969">
    <property type="protein sequence ID" value="EGD74711.1"/>
    <property type="molecule type" value="Genomic_DNA"/>
</dbReference>
<protein>
    <submittedName>
        <fullName evidence="10">Uncharacterized protein</fullName>
    </submittedName>
</protein>
<dbReference type="PANTHER" id="PTHR46218">
    <property type="entry name" value="LASP"/>
    <property type="match status" value="1"/>
</dbReference>
<keyword evidence="11" id="KW-1185">Reference proteome</keyword>
<dbReference type="CDD" id="cd11789">
    <property type="entry name" value="SH3_Nebulin_family_C"/>
    <property type="match status" value="1"/>
</dbReference>
<dbReference type="CDD" id="cd09447">
    <property type="entry name" value="LIM_LASP"/>
    <property type="match status" value="1"/>
</dbReference>
<dbReference type="InterPro" id="IPR000900">
    <property type="entry name" value="Nebulin_repeat"/>
</dbReference>
<evidence type="ECO:0000256" key="5">
    <source>
        <dbReference type="PROSITE-ProRule" id="PRU00125"/>
    </source>
</evidence>
<sequence>MPWKPPPMPKCARCEKSVYPTEQLKCLDKLWHTSCFNCEICHTKLTMKTYRGFDKKPYCKAHYPEQRATQVADTPESMRLKKQTERQSVVTYQKQYNETKGHYVGSSSDKSMESAQRAANLASNVSYKQEAPKMAAPPAQPAAPPAQPAAPPAQPEPVAQPEPEPQQAEPQAPAPAGGDRWVAVFDYDAADSDEVSFKEGDVIINVQTIDEGWAQGTVERTGESGMIPSNYIEKAEGGAEASQPPAQPEPQAEPEPEPQAEPEPEPQPEPEAPAGDKWRALYDYDAADSDEVSFQEGDVIINVQIIDEGWAQVRLHHACFAWNRCLHALSALLP</sequence>
<feature type="domain" description="SH3" evidence="8">
    <location>
        <begin position="273"/>
        <end position="334"/>
    </location>
</feature>
<dbReference type="STRING" id="946362.F2UDL6"/>
<dbReference type="KEGG" id="sre:PTSG_06072"/>
<feature type="region of interest" description="Disordered" evidence="7">
    <location>
        <begin position="70"/>
        <end position="89"/>
    </location>
</feature>
<gene>
    <name evidence="10" type="ORF">PTSG_06072</name>
</gene>
<dbReference type="PRINTS" id="PR00452">
    <property type="entry name" value="SH3DOMAIN"/>
</dbReference>
<dbReference type="PANTHER" id="PTHR46218:SF4">
    <property type="entry name" value="LIM AND SH3 DOMAIN PROTEIN LASP"/>
    <property type="match status" value="1"/>
</dbReference>
<keyword evidence="3" id="KW-0677">Repeat</keyword>
<dbReference type="Proteomes" id="UP000007799">
    <property type="component" value="Unassembled WGS sequence"/>
</dbReference>
<dbReference type="Pfam" id="PF00018">
    <property type="entry name" value="SH3_1"/>
    <property type="match status" value="2"/>
</dbReference>
<dbReference type="Gene3D" id="2.30.30.40">
    <property type="entry name" value="SH3 Domains"/>
    <property type="match status" value="2"/>
</dbReference>
<dbReference type="GO" id="GO:0046872">
    <property type="term" value="F:metal ion binding"/>
    <property type="evidence" value="ECO:0007669"/>
    <property type="project" value="UniProtKB-KW"/>
</dbReference>
<keyword evidence="5" id="KW-0440">LIM domain</keyword>
<dbReference type="InterPro" id="IPR036028">
    <property type="entry name" value="SH3-like_dom_sf"/>
</dbReference>
<dbReference type="PROSITE" id="PS51216">
    <property type="entry name" value="NEBULIN"/>
    <property type="match status" value="1"/>
</dbReference>
<feature type="compositionally biased region" description="Basic and acidic residues" evidence="7">
    <location>
        <begin position="76"/>
        <end position="85"/>
    </location>
</feature>
<evidence type="ECO:0000256" key="1">
    <source>
        <dbReference type="ARBA" id="ARBA00022443"/>
    </source>
</evidence>
<dbReference type="GO" id="GO:0005737">
    <property type="term" value="C:cytoplasm"/>
    <property type="evidence" value="ECO:0007669"/>
    <property type="project" value="UniProtKB-ARBA"/>
</dbReference>
<organism evidence="11">
    <name type="scientific">Salpingoeca rosetta (strain ATCC 50818 / BSB-021)</name>
    <dbReference type="NCBI Taxonomy" id="946362"/>
    <lineage>
        <taxon>Eukaryota</taxon>
        <taxon>Choanoflagellata</taxon>
        <taxon>Craspedida</taxon>
        <taxon>Salpingoecidae</taxon>
        <taxon>Salpingoeca</taxon>
    </lineage>
</organism>
<feature type="compositionally biased region" description="Acidic residues" evidence="7">
    <location>
        <begin position="252"/>
        <end position="268"/>
    </location>
</feature>
<dbReference type="GO" id="GO:0051015">
    <property type="term" value="F:actin filament binding"/>
    <property type="evidence" value="ECO:0007669"/>
    <property type="project" value="TreeGrafter"/>
</dbReference>
<evidence type="ECO:0000256" key="2">
    <source>
        <dbReference type="ARBA" id="ARBA00022723"/>
    </source>
</evidence>
<dbReference type="OMA" id="CEAHYPK"/>
<feature type="region of interest" description="Disordered" evidence="7">
    <location>
        <begin position="100"/>
        <end position="185"/>
    </location>
</feature>
<dbReference type="PROSITE" id="PS50002">
    <property type="entry name" value="SH3"/>
    <property type="match status" value="2"/>
</dbReference>
<evidence type="ECO:0000313" key="10">
    <source>
        <dbReference type="EMBL" id="EGD74711.1"/>
    </source>
</evidence>
<accession>F2UDL6</accession>
<dbReference type="PRINTS" id="PR00499">
    <property type="entry name" value="P67PHOX"/>
</dbReference>
<feature type="region of interest" description="Disordered" evidence="7">
    <location>
        <begin position="235"/>
        <end position="277"/>
    </location>
</feature>
<evidence type="ECO:0000256" key="3">
    <source>
        <dbReference type="ARBA" id="ARBA00022737"/>
    </source>
</evidence>
<keyword evidence="1 6" id="KW-0728">SH3 domain</keyword>
<keyword evidence="4 5" id="KW-0862">Zinc</keyword>
<evidence type="ECO:0000259" key="9">
    <source>
        <dbReference type="PROSITE" id="PS50023"/>
    </source>
</evidence>
<evidence type="ECO:0000256" key="4">
    <source>
        <dbReference type="ARBA" id="ARBA00022833"/>
    </source>
</evidence>
<dbReference type="eggNOG" id="KOG1702">
    <property type="taxonomic scope" value="Eukaryota"/>
</dbReference>
<keyword evidence="2 5" id="KW-0479">Metal-binding</keyword>
<dbReference type="RefSeq" id="XP_004992968.1">
    <property type="nucleotide sequence ID" value="XM_004992911.1"/>
</dbReference>
<dbReference type="AlphaFoldDB" id="F2UDL6"/>
<feature type="compositionally biased region" description="Low complexity" evidence="7">
    <location>
        <begin position="165"/>
        <end position="176"/>
    </location>
</feature>
<feature type="compositionally biased region" description="Pro residues" evidence="7">
    <location>
        <begin position="138"/>
        <end position="164"/>
    </location>
</feature>
<dbReference type="SMART" id="SM00326">
    <property type="entry name" value="SH3"/>
    <property type="match status" value="2"/>
</dbReference>
<dbReference type="PROSITE" id="PS00478">
    <property type="entry name" value="LIM_DOMAIN_1"/>
    <property type="match status" value="1"/>
</dbReference>
<dbReference type="InterPro" id="IPR051759">
    <property type="entry name" value="LIM-SH3_domain_protein"/>
</dbReference>
<dbReference type="SUPFAM" id="SSF50044">
    <property type="entry name" value="SH3-domain"/>
    <property type="match status" value="2"/>
</dbReference>
<evidence type="ECO:0000259" key="8">
    <source>
        <dbReference type="PROSITE" id="PS50002"/>
    </source>
</evidence>
<evidence type="ECO:0000256" key="6">
    <source>
        <dbReference type="PROSITE-ProRule" id="PRU00192"/>
    </source>
</evidence>
<dbReference type="InParanoid" id="F2UDL6"/>
<evidence type="ECO:0000313" key="11">
    <source>
        <dbReference type="Proteomes" id="UP000007799"/>
    </source>
</evidence>
<dbReference type="GeneID" id="16073541"/>
<dbReference type="Pfam" id="PF00412">
    <property type="entry name" value="LIM"/>
    <property type="match status" value="1"/>
</dbReference>
<dbReference type="SMART" id="SM00132">
    <property type="entry name" value="LIM"/>
    <property type="match status" value="1"/>
</dbReference>
<feature type="domain" description="SH3" evidence="8">
    <location>
        <begin position="176"/>
        <end position="237"/>
    </location>
</feature>
<evidence type="ECO:0000256" key="7">
    <source>
        <dbReference type="SAM" id="MobiDB-lite"/>
    </source>
</evidence>
<name>F2UDL6_SALR5</name>
<dbReference type="InterPro" id="IPR001452">
    <property type="entry name" value="SH3_domain"/>
</dbReference>
<dbReference type="InterPro" id="IPR001781">
    <property type="entry name" value="Znf_LIM"/>
</dbReference>